<keyword evidence="7 10" id="KW-0653">Protein transport</keyword>
<sequence>MSDKEKTSLEISSRNLVASSTNNTENSFSEPTAYHPTPSTHNGGKKSRSASVVSISKKSIEQVRKSLQGAHSVENNAGDGDQNYSVHHIYGDLDSDEIELQRIATRKSVLGEIEQKIVDEVDDNERLNEKGLDDGVIEDQVLPIAQHGEDLTKIDPELITWNGSDDPEDPRNWSPSLKIFLLAFVSLYALVAPMSSSILSPAMSEISVSFGITSEVVQAMVVSIQILAWAFGPLIIAPLSEYDNIGRKLVLDVSCWMSLFFNLGCAFSQNTAQIMVCRFIGGLFGCVPLNVCAGVISDLFDANSRNAALAGYALVPLLGPVIAPLVAGFIVDHMQWRWCFYVLCIFNGAVAITATLFFKETYAPTLLKRKAQKMRKSTGNTNLHTIYEITNQGESTFGRLWLCVVRPVNLLFTHPMVIGLGSFMAFTYGFMYLLIVTFPQIFEKQYGFSKSITGLMYLPMGCGFVLGVLFWTYMVGRVYKNLTIANGGVPKPEFRLPCLIACAGFIPVGLIWFGWSAQKELHWIMPGIGSAIFAFGLVCVFQTTQNYLIDMNVRFAASSVAAAALFRSLFGFAFPLFARKMYSALGYGWGNTMCAFIGILLGVPFPIFCYLYGEKLRESFNKKFEIKQQRRDQKNLERLRRKNGDDGCMTEISDTLIPQYQEVSNQIHQRLRTLTQLYNEFLNLETIQYQTMSSAFNEDLLKHKFRKLIERNDEESRELVGNINSSEMTDNQLADTLEQFRQSRKTYHFRKEKLNRWEEQRVSG</sequence>
<dbReference type="Pfam" id="PF07200">
    <property type="entry name" value="Mod_r"/>
    <property type="match status" value="1"/>
</dbReference>
<feature type="transmembrane region" description="Helical" evidence="12">
    <location>
        <begin position="309"/>
        <end position="331"/>
    </location>
</feature>
<dbReference type="SUPFAM" id="SSF103473">
    <property type="entry name" value="MFS general substrate transporter"/>
    <property type="match status" value="1"/>
</dbReference>
<feature type="domain" description="Major facilitator superfamily (MFS) profile" evidence="13">
    <location>
        <begin position="181"/>
        <end position="617"/>
    </location>
</feature>
<feature type="transmembrane region" description="Helical" evidence="12">
    <location>
        <begin position="522"/>
        <end position="543"/>
    </location>
</feature>
<feature type="region of interest" description="Disordered" evidence="11">
    <location>
        <begin position="1"/>
        <end position="55"/>
    </location>
</feature>
<evidence type="ECO:0000256" key="7">
    <source>
        <dbReference type="ARBA" id="ARBA00022927"/>
    </source>
</evidence>
<evidence type="ECO:0000256" key="12">
    <source>
        <dbReference type="SAM" id="Phobius"/>
    </source>
</evidence>
<protein>
    <recommendedName>
        <fullName evidence="17">Major facilitator superfamily (MFS) profile domain-containing protein</fullName>
    </recommendedName>
</protein>
<dbReference type="InterPro" id="IPR029012">
    <property type="entry name" value="Helix_hairpin_bin_sf"/>
</dbReference>
<dbReference type="Gene3D" id="1.10.287.660">
    <property type="entry name" value="Helix hairpin bin"/>
    <property type="match status" value="1"/>
</dbReference>
<dbReference type="GeneID" id="76150783"/>
<dbReference type="CDD" id="cd17323">
    <property type="entry name" value="MFS_Tpo1_MDR_like"/>
    <property type="match status" value="1"/>
</dbReference>
<feature type="transmembrane region" description="Helical" evidence="12">
    <location>
        <begin position="416"/>
        <end position="442"/>
    </location>
</feature>
<dbReference type="SUPFAM" id="SSF140111">
    <property type="entry name" value="Endosomal sorting complex assembly domain"/>
    <property type="match status" value="1"/>
</dbReference>
<dbReference type="FunFam" id="1.20.1250.20:FF:000011">
    <property type="entry name" value="MFS multidrug transporter, putative"/>
    <property type="match status" value="1"/>
</dbReference>
<dbReference type="PROSITE" id="PS51314">
    <property type="entry name" value="VPS37_C"/>
    <property type="match status" value="1"/>
</dbReference>
<dbReference type="AlphaFoldDB" id="A0AAD5FYW8"/>
<name>A0AAD5FYW8_9ASCO</name>
<feature type="domain" description="VPS37 C-terminal" evidence="14">
    <location>
        <begin position="679"/>
        <end position="764"/>
    </location>
</feature>
<accession>A0AAD5FYW8</accession>
<keyword evidence="4 10" id="KW-0813">Transport</keyword>
<evidence type="ECO:0000256" key="3">
    <source>
        <dbReference type="ARBA" id="ARBA00007617"/>
    </source>
</evidence>
<evidence type="ECO:0000259" key="14">
    <source>
        <dbReference type="PROSITE" id="PS51314"/>
    </source>
</evidence>
<feature type="transmembrane region" description="Helical" evidence="12">
    <location>
        <begin position="279"/>
        <end position="297"/>
    </location>
</feature>
<gene>
    <name evidence="15" type="ORF">KGF57_002724</name>
</gene>
<dbReference type="InterPro" id="IPR036259">
    <property type="entry name" value="MFS_trans_sf"/>
</dbReference>
<evidence type="ECO:0008006" key="17">
    <source>
        <dbReference type="Google" id="ProtNLM"/>
    </source>
</evidence>
<dbReference type="Gene3D" id="1.20.1250.20">
    <property type="entry name" value="MFS general substrate transporter like domains"/>
    <property type="match status" value="1"/>
</dbReference>
<dbReference type="GO" id="GO:0022857">
    <property type="term" value="F:transmembrane transporter activity"/>
    <property type="evidence" value="ECO:0007669"/>
    <property type="project" value="InterPro"/>
</dbReference>
<evidence type="ECO:0000313" key="15">
    <source>
        <dbReference type="EMBL" id="KAI5958367.1"/>
    </source>
</evidence>
<evidence type="ECO:0000256" key="8">
    <source>
        <dbReference type="ARBA" id="ARBA00022989"/>
    </source>
</evidence>
<dbReference type="InterPro" id="IPR011701">
    <property type="entry name" value="MFS"/>
</dbReference>
<keyword evidence="8 12" id="KW-1133">Transmembrane helix</keyword>
<evidence type="ECO:0000256" key="2">
    <source>
        <dbReference type="ARBA" id="ARBA00004177"/>
    </source>
</evidence>
<evidence type="ECO:0000313" key="16">
    <source>
        <dbReference type="Proteomes" id="UP001204833"/>
    </source>
</evidence>
<evidence type="ECO:0000256" key="10">
    <source>
        <dbReference type="PROSITE-ProRule" id="PRU00646"/>
    </source>
</evidence>
<dbReference type="PANTHER" id="PTHR23502:SF60">
    <property type="entry name" value="MAJOR FACILITATOR SUPERFAMILY (MFS) PROFILE DOMAIN-CONTAINING PROTEIN-RELATED"/>
    <property type="match status" value="1"/>
</dbReference>
<feature type="transmembrane region" description="Helical" evidence="12">
    <location>
        <begin position="555"/>
        <end position="577"/>
    </location>
</feature>
<feature type="compositionally biased region" description="Polar residues" evidence="11">
    <location>
        <begin position="9"/>
        <end position="18"/>
    </location>
</feature>
<feature type="transmembrane region" description="Helical" evidence="12">
    <location>
        <begin position="494"/>
        <end position="515"/>
    </location>
</feature>
<evidence type="ECO:0000256" key="11">
    <source>
        <dbReference type="SAM" id="MobiDB-lite"/>
    </source>
</evidence>
<keyword evidence="16" id="KW-1185">Reference proteome</keyword>
<evidence type="ECO:0000256" key="4">
    <source>
        <dbReference type="ARBA" id="ARBA00022448"/>
    </source>
</evidence>
<evidence type="ECO:0000256" key="9">
    <source>
        <dbReference type="ARBA" id="ARBA00023136"/>
    </source>
</evidence>
<comment type="subcellular location">
    <subcellularLocation>
        <location evidence="2">Endosome</location>
    </subcellularLocation>
    <subcellularLocation>
        <location evidence="1">Membrane</location>
        <topology evidence="1">Multi-pass membrane protein</topology>
    </subcellularLocation>
</comment>
<keyword evidence="6" id="KW-0967">Endosome</keyword>
<dbReference type="GO" id="GO:0072666">
    <property type="term" value="P:establishment of protein localization to vacuole"/>
    <property type="evidence" value="ECO:0007669"/>
    <property type="project" value="UniProtKB-ARBA"/>
</dbReference>
<dbReference type="GO" id="GO:0006886">
    <property type="term" value="P:intracellular protein transport"/>
    <property type="evidence" value="ECO:0007669"/>
    <property type="project" value="UniProtKB-ARBA"/>
</dbReference>
<organism evidence="15 16">
    <name type="scientific">Candida theae</name>
    <dbReference type="NCBI Taxonomy" id="1198502"/>
    <lineage>
        <taxon>Eukaryota</taxon>
        <taxon>Fungi</taxon>
        <taxon>Dikarya</taxon>
        <taxon>Ascomycota</taxon>
        <taxon>Saccharomycotina</taxon>
        <taxon>Pichiomycetes</taxon>
        <taxon>Debaryomycetaceae</taxon>
        <taxon>Candida/Lodderomyces clade</taxon>
        <taxon>Candida</taxon>
    </lineage>
</organism>
<keyword evidence="9 12" id="KW-0472">Membrane</keyword>
<feature type="transmembrane region" description="Helical" evidence="12">
    <location>
        <begin position="216"/>
        <end position="237"/>
    </location>
</feature>
<reference evidence="15 16" key="1">
    <citation type="journal article" date="2022" name="DNA Res.">
        <title>Genome analysis of five recently described species of the CUG-Ser clade uncovers Candida theae as a new hybrid lineage with pathogenic potential in the Candida parapsilosis species complex.</title>
        <authorList>
            <person name="Mixao V."/>
            <person name="Del Olmo V."/>
            <person name="Hegedusova E."/>
            <person name="Saus E."/>
            <person name="Pryszcz L."/>
            <person name="Cillingova A."/>
            <person name="Nosek J."/>
            <person name="Gabaldon T."/>
        </authorList>
    </citation>
    <scope>NUCLEOTIDE SEQUENCE [LARGE SCALE GENOMIC DNA]</scope>
    <source>
        <strain evidence="15 16">CBS 12239</strain>
    </source>
</reference>
<dbReference type="InterPro" id="IPR009851">
    <property type="entry name" value="Mod_r"/>
</dbReference>
<evidence type="ECO:0000256" key="1">
    <source>
        <dbReference type="ARBA" id="ARBA00004141"/>
    </source>
</evidence>
<dbReference type="Pfam" id="PF07690">
    <property type="entry name" value="MFS_1"/>
    <property type="match status" value="1"/>
</dbReference>
<proteinExistence type="inferred from homology"/>
<feature type="transmembrane region" description="Helical" evidence="12">
    <location>
        <begin position="589"/>
        <end position="613"/>
    </location>
</feature>
<evidence type="ECO:0000259" key="13">
    <source>
        <dbReference type="PROSITE" id="PS50850"/>
    </source>
</evidence>
<dbReference type="RefSeq" id="XP_051608958.1">
    <property type="nucleotide sequence ID" value="XM_051752067.1"/>
</dbReference>
<keyword evidence="5 12" id="KW-0812">Transmembrane</keyword>
<dbReference type="EMBL" id="JAIHNG010000118">
    <property type="protein sequence ID" value="KAI5958367.1"/>
    <property type="molecule type" value="Genomic_DNA"/>
</dbReference>
<dbReference type="GO" id="GO:0043162">
    <property type="term" value="P:ubiquitin-dependent protein catabolic process via the multivesicular body sorting pathway"/>
    <property type="evidence" value="ECO:0007669"/>
    <property type="project" value="UniProtKB-ARBA"/>
</dbReference>
<dbReference type="InterPro" id="IPR037202">
    <property type="entry name" value="ESCRT_assembly_dom"/>
</dbReference>
<feature type="transmembrane region" description="Helical" evidence="12">
    <location>
        <begin position="179"/>
        <end position="204"/>
    </location>
</feature>
<dbReference type="PANTHER" id="PTHR23502">
    <property type="entry name" value="MAJOR FACILITATOR SUPERFAMILY"/>
    <property type="match status" value="1"/>
</dbReference>
<feature type="transmembrane region" description="Helical" evidence="12">
    <location>
        <begin position="338"/>
        <end position="358"/>
    </location>
</feature>
<feature type="compositionally biased region" description="Low complexity" evidence="11">
    <location>
        <begin position="19"/>
        <end position="30"/>
    </location>
</feature>
<dbReference type="PROSITE" id="PS50850">
    <property type="entry name" value="MFS"/>
    <property type="match status" value="1"/>
</dbReference>
<evidence type="ECO:0000256" key="6">
    <source>
        <dbReference type="ARBA" id="ARBA00022753"/>
    </source>
</evidence>
<dbReference type="GO" id="GO:0000813">
    <property type="term" value="C:ESCRT I complex"/>
    <property type="evidence" value="ECO:0007669"/>
    <property type="project" value="UniProtKB-ARBA"/>
</dbReference>
<feature type="transmembrane region" description="Helical" evidence="12">
    <location>
        <begin position="454"/>
        <end position="474"/>
    </location>
</feature>
<comment type="caution">
    <text evidence="15">The sequence shown here is derived from an EMBL/GenBank/DDBJ whole genome shotgun (WGS) entry which is preliminary data.</text>
</comment>
<dbReference type="Proteomes" id="UP001204833">
    <property type="component" value="Unassembled WGS sequence"/>
</dbReference>
<dbReference type="InterPro" id="IPR020846">
    <property type="entry name" value="MFS_dom"/>
</dbReference>
<evidence type="ECO:0000256" key="5">
    <source>
        <dbReference type="ARBA" id="ARBA00022692"/>
    </source>
</evidence>
<comment type="similarity">
    <text evidence="3">Belongs to the VPS37 family.</text>
</comment>